<dbReference type="AlphaFoldDB" id="A0A1M2V6Q3"/>
<evidence type="ECO:0000256" key="1">
    <source>
        <dbReference type="SAM" id="MobiDB-lite"/>
    </source>
</evidence>
<reference evidence="3 4" key="1">
    <citation type="submission" date="2016-10" db="EMBL/GenBank/DDBJ databases">
        <title>Genome sequence of the basidiomycete white-rot fungus Trametes pubescens.</title>
        <authorList>
            <person name="Makela M.R."/>
            <person name="Granchi Z."/>
            <person name="Peng M."/>
            <person name="De Vries R.P."/>
            <person name="Grigoriev I."/>
            <person name="Riley R."/>
            <person name="Hilden K."/>
        </authorList>
    </citation>
    <scope>NUCLEOTIDE SEQUENCE [LARGE SCALE GENOMIC DNA]</scope>
    <source>
        <strain evidence="3 4">FBCC735</strain>
    </source>
</reference>
<dbReference type="EMBL" id="MNAD01001620">
    <property type="protein sequence ID" value="OJT03264.1"/>
    <property type="molecule type" value="Genomic_DNA"/>
</dbReference>
<sequence length="984" mass="110721">MAKITRPKGRLSTLNKLITAKRARVEVTEAEPVVPFHPVWAGDEDPRCPTADKTDRAAKSSTSASTPLAAARVKFPGTVDNADEDEDEDEDEWEDEDEGVPPPNPYAPSSRQSSFRDKYGKSAQEAMYARGAPPVNIKTCPSCEKRLEGPPDGGDTLYRCDDCVGGALRCRDCLLSSHTERPLDRITAWDKHARAWLPTTFSSLGYELHLGHGGTKCPNTRTPARLMTIVHDHGIVKLPMRYCRCTEAPKEPFQLIAAGFWPATWKKPRTAMTLGVMDTYHMIARQAQVSVDDYVRHLARLTDNVLPTDIADRYREFNNASRQYDHLKRCAEYDTWVGDALKNGQLCLLCPACPQPEINMREGWKERLPEYRYLDALQYSIDGNFHLSMKDRDTDPLDVALSDGAGYFVPSETAKQFMSKTKAPKAEASTCNQFGAMGQGKYKGKVSGVVGISCRHMFMLANSIIDLIRAEQYQFVDLALLCTLQKYLVLLQLFGTYDINCQYMVNLRKRLADYGVVLEEIDGLQSTELPQIIAGVGKYHLSMHTKECRHKFSMHLLPGACMFDGEPMERIWAILNALALRTKEMSGGHRHDVLNEHFEDMNLRRLQVLVKELLAKYANGNKRVKEIAKYLARIESSIGKNHIVAWRAEETAYLKAVVDIAQHKHLKNIYEPPVEASLTQKDIVEQLAAEQAAQLSGDGVVRVTVLEDALAVQETRRQLRLQVDTFTGTDEERQRLRTKIETWHAQAVRVSAECTSAISNSVETAKLLVAHGVHAQGFPLRTTSDDRKCGIPSPPSPPKCDAPAGKGKRKRSREATDLTAMAGRLDEVDVRLPSDYHSVVRQHAAMEEAVATERRLREGQANEALEDLRLHLTTQMSLAERKTQGSGTIHNAAMDRRIHGKREAIERAKFAYRRARHAMIVLGMSKKDRTYRVLKDEDCKAFVIVDEEVRRGDSKRDPTWIWGDFTYMGKLDEGKIKIFVTNSE</sequence>
<protein>
    <recommendedName>
        <fullName evidence="2">CxC2-like cysteine cluster KDZ transposase-associated domain-containing protein</fullName>
    </recommendedName>
</protein>
<dbReference type="PANTHER" id="PTHR33096:SF1">
    <property type="entry name" value="CXC1-LIKE CYSTEINE CLUSTER ASSOCIATED WITH KDZ TRANSPOSASES DOMAIN-CONTAINING PROTEIN"/>
    <property type="match status" value="1"/>
</dbReference>
<dbReference type="InterPro" id="IPR040521">
    <property type="entry name" value="KDZ"/>
</dbReference>
<organism evidence="3 4">
    <name type="scientific">Trametes pubescens</name>
    <name type="common">White-rot fungus</name>
    <dbReference type="NCBI Taxonomy" id="154538"/>
    <lineage>
        <taxon>Eukaryota</taxon>
        <taxon>Fungi</taxon>
        <taxon>Dikarya</taxon>
        <taxon>Basidiomycota</taxon>
        <taxon>Agaricomycotina</taxon>
        <taxon>Agaricomycetes</taxon>
        <taxon>Polyporales</taxon>
        <taxon>Polyporaceae</taxon>
        <taxon>Trametes</taxon>
    </lineage>
</organism>
<dbReference type="InterPro" id="IPR041457">
    <property type="entry name" value="CxC2_KDZ-assoc"/>
</dbReference>
<comment type="caution">
    <text evidence="3">The sequence shown here is derived from an EMBL/GenBank/DDBJ whole genome shotgun (WGS) entry which is preliminary data.</text>
</comment>
<feature type="region of interest" description="Disordered" evidence="1">
    <location>
        <begin position="37"/>
        <end position="127"/>
    </location>
</feature>
<keyword evidence="4" id="KW-1185">Reference proteome</keyword>
<feature type="compositionally biased region" description="Low complexity" evidence="1">
    <location>
        <begin position="59"/>
        <end position="71"/>
    </location>
</feature>
<feature type="compositionally biased region" description="Basic and acidic residues" evidence="1">
    <location>
        <begin position="44"/>
        <end position="58"/>
    </location>
</feature>
<feature type="domain" description="CxC2-like cysteine cluster KDZ transposase-associated" evidence="2">
    <location>
        <begin position="202"/>
        <end position="305"/>
    </location>
</feature>
<name>A0A1M2V6Q3_TRAPU</name>
<dbReference type="PANTHER" id="PTHR33096">
    <property type="entry name" value="CXC2 DOMAIN-CONTAINING PROTEIN"/>
    <property type="match status" value="1"/>
</dbReference>
<gene>
    <name evidence="3" type="ORF">TRAPUB_6131</name>
</gene>
<feature type="compositionally biased region" description="Acidic residues" evidence="1">
    <location>
        <begin position="81"/>
        <end position="99"/>
    </location>
</feature>
<dbReference type="OMA" id="CPNTRTP"/>
<evidence type="ECO:0000313" key="3">
    <source>
        <dbReference type="EMBL" id="OJT03264.1"/>
    </source>
</evidence>
<evidence type="ECO:0000313" key="4">
    <source>
        <dbReference type="Proteomes" id="UP000184267"/>
    </source>
</evidence>
<evidence type="ECO:0000259" key="2">
    <source>
        <dbReference type="Pfam" id="PF18803"/>
    </source>
</evidence>
<dbReference type="Pfam" id="PF18803">
    <property type="entry name" value="CxC2"/>
    <property type="match status" value="1"/>
</dbReference>
<dbReference type="Proteomes" id="UP000184267">
    <property type="component" value="Unassembled WGS sequence"/>
</dbReference>
<feature type="region of interest" description="Disordered" evidence="1">
    <location>
        <begin position="779"/>
        <end position="816"/>
    </location>
</feature>
<proteinExistence type="predicted"/>
<dbReference type="OrthoDB" id="2740778at2759"/>
<dbReference type="Pfam" id="PF18758">
    <property type="entry name" value="KDZ"/>
    <property type="match status" value="1"/>
</dbReference>
<accession>A0A1M2V6Q3</accession>